<dbReference type="AlphaFoldDB" id="A0A5B8VSA3"/>
<dbReference type="KEGG" id="agi:FSB73_19140"/>
<reference evidence="1 2" key="1">
    <citation type="journal article" date="2017" name="Int. J. Syst. Evol. Microbiol.">
        <title>Arachidicoccus ginsenosidivorans sp. nov., with ginsenoside-converting activity isolated from ginseng cultivating soil.</title>
        <authorList>
            <person name="Siddiqi M.Z."/>
            <person name="Aslam Z."/>
            <person name="Im W.T."/>
        </authorList>
    </citation>
    <scope>NUCLEOTIDE SEQUENCE [LARGE SCALE GENOMIC DNA]</scope>
    <source>
        <strain evidence="1 2">Gsoil 809</strain>
    </source>
</reference>
<keyword evidence="2" id="KW-1185">Reference proteome</keyword>
<organism evidence="1 2">
    <name type="scientific">Arachidicoccus ginsenosidivorans</name>
    <dbReference type="NCBI Taxonomy" id="496057"/>
    <lineage>
        <taxon>Bacteria</taxon>
        <taxon>Pseudomonadati</taxon>
        <taxon>Bacteroidota</taxon>
        <taxon>Chitinophagia</taxon>
        <taxon>Chitinophagales</taxon>
        <taxon>Chitinophagaceae</taxon>
        <taxon>Arachidicoccus</taxon>
    </lineage>
</organism>
<dbReference type="RefSeq" id="WP_146785867.1">
    <property type="nucleotide sequence ID" value="NZ_CP042434.1"/>
</dbReference>
<dbReference type="Proteomes" id="UP000321291">
    <property type="component" value="Chromosome"/>
</dbReference>
<sequence>MSRSYRKAITKERARNYSRTAIYWRHIRRSIKNKIKSYPWPLGPYVSWDDDRYAINKDGEMCLTHEIPKDTPYLEETIPDPRAIVNDYTYCDRIIQWEWWKEKQFDPYRIKNRRK</sequence>
<evidence type="ECO:0000313" key="1">
    <source>
        <dbReference type="EMBL" id="QEC73455.1"/>
    </source>
</evidence>
<dbReference type="EMBL" id="CP042434">
    <property type="protein sequence ID" value="QEC73455.1"/>
    <property type="molecule type" value="Genomic_DNA"/>
</dbReference>
<dbReference type="OrthoDB" id="9886564at2"/>
<proteinExistence type="predicted"/>
<evidence type="ECO:0000313" key="2">
    <source>
        <dbReference type="Proteomes" id="UP000321291"/>
    </source>
</evidence>
<protein>
    <submittedName>
        <fullName evidence="1">Uncharacterized protein</fullName>
    </submittedName>
</protein>
<accession>A0A5B8VSA3</accession>
<name>A0A5B8VSA3_9BACT</name>
<gene>
    <name evidence="1" type="ORF">FSB73_19140</name>
</gene>